<protein>
    <submittedName>
        <fullName evidence="2">Uncharacterized protein</fullName>
    </submittedName>
</protein>
<comment type="caution">
    <text evidence="2">The sequence shown here is derived from an EMBL/GenBank/DDBJ whole genome shotgun (WGS) entry which is preliminary data.</text>
</comment>
<dbReference type="EMBL" id="LWDE02000972">
    <property type="protein sequence ID" value="KAE8243076.1"/>
    <property type="molecule type" value="Genomic_DNA"/>
</dbReference>
<feature type="compositionally biased region" description="Low complexity" evidence="1">
    <location>
        <begin position="481"/>
        <end position="494"/>
    </location>
</feature>
<sequence>MKSVYEEMRTVSQTRVDTMLQKYSVVVDSFHAQVLRTDGSDELRPSDDGNVYLRINHDSLEKYFGALHEVDQAVNTRLDQLVDAMESMKVDIADVAARPVVASAAVAGSSTAGPKKVKLVFKEHTKVLAQAGFKRLLNTAAGLAVGRGAADTCSKIYELKYPADPSEIAYHPPSYEPLPGEQPAPESVVAADGQLRYRELRIRPDRAWNASPNFEGISPVLQKMIDDHEEFGLPPGLTPSQLMNGWLKRSWTHMKDRYNQLHNGTRDEVKARWAKINQDQRRRKRLTGKGARRYQVAKNMVLGNSGSQAASQTQGHDLLQEALYREELQSAEESEAETVPGTPTKKITRLCRIPDFRSDQATNALRSLDVNLLPTRYRVIDSVQRIPERAVPPECRKRMIHADYVDRHPNCDPHLLPNVGPFTGEHSVASSADMLGSFRSSFRSMLEQQCRSTLEPEPLMWPSSSSTTALDQALDRAFASASASGASGDGTANSTLGVEREDPVTVQPLFSFQGLPDMPATRAVDGENDASVGSGELME</sequence>
<reference evidence="2" key="2">
    <citation type="journal article" date="2019" name="IMA Fungus">
        <title>Genome sequencing and comparison of five Tilletia species to identify candidate genes for the detection of regulated species infecting wheat.</title>
        <authorList>
            <person name="Nguyen H.D.T."/>
            <person name="Sultana T."/>
            <person name="Kesanakurti P."/>
            <person name="Hambleton S."/>
        </authorList>
    </citation>
    <scope>NUCLEOTIDE SEQUENCE</scope>
    <source>
        <strain evidence="2">DAOMC 236426</strain>
    </source>
</reference>
<feature type="region of interest" description="Disordered" evidence="1">
    <location>
        <begin position="481"/>
        <end position="539"/>
    </location>
</feature>
<accession>A0A8X7MNG3</accession>
<gene>
    <name evidence="2" type="ORF">A4X06_0g6568</name>
</gene>
<proteinExistence type="predicted"/>
<reference evidence="2" key="1">
    <citation type="submission" date="2016-04" db="EMBL/GenBank/DDBJ databases">
        <authorList>
            <person name="Nguyen H.D."/>
            <person name="Samba Siva P."/>
            <person name="Cullis J."/>
            <person name="Levesque C.A."/>
            <person name="Hambleton S."/>
        </authorList>
    </citation>
    <scope>NUCLEOTIDE SEQUENCE</scope>
    <source>
        <strain evidence="2">DAOMC 236426</strain>
    </source>
</reference>
<dbReference type="AlphaFoldDB" id="A0A8X7MNG3"/>
<keyword evidence="3" id="KW-1185">Reference proteome</keyword>
<organism evidence="2 3">
    <name type="scientific">Tilletia controversa</name>
    <name type="common">dwarf bunt fungus</name>
    <dbReference type="NCBI Taxonomy" id="13291"/>
    <lineage>
        <taxon>Eukaryota</taxon>
        <taxon>Fungi</taxon>
        <taxon>Dikarya</taxon>
        <taxon>Basidiomycota</taxon>
        <taxon>Ustilaginomycotina</taxon>
        <taxon>Exobasidiomycetes</taxon>
        <taxon>Tilletiales</taxon>
        <taxon>Tilletiaceae</taxon>
        <taxon>Tilletia</taxon>
    </lineage>
</organism>
<evidence type="ECO:0000256" key="1">
    <source>
        <dbReference type="SAM" id="MobiDB-lite"/>
    </source>
</evidence>
<evidence type="ECO:0000313" key="2">
    <source>
        <dbReference type="EMBL" id="KAE8243076.1"/>
    </source>
</evidence>
<evidence type="ECO:0000313" key="3">
    <source>
        <dbReference type="Proteomes" id="UP000077684"/>
    </source>
</evidence>
<name>A0A8X7MNG3_9BASI</name>
<dbReference type="Proteomes" id="UP000077684">
    <property type="component" value="Unassembled WGS sequence"/>
</dbReference>